<protein>
    <submittedName>
        <fullName evidence="8">Uncharacterized protein RMT1</fullName>
    </submittedName>
</protein>
<dbReference type="eggNOG" id="KOG1099">
    <property type="taxonomic scope" value="Eukaryota"/>
</dbReference>
<dbReference type="InterPro" id="IPR002877">
    <property type="entry name" value="RNA_MeTrfase_FtsJ_dom"/>
</dbReference>
<dbReference type="Proteomes" id="UP000002729">
    <property type="component" value="Unassembled WGS sequence"/>
</dbReference>
<feature type="domain" description="Ribosomal RNA methyltransferase FtsJ" evidence="7">
    <location>
        <begin position="9"/>
        <end position="180"/>
    </location>
</feature>
<dbReference type="Pfam" id="PF01728">
    <property type="entry name" value="FtsJ"/>
    <property type="match status" value="1"/>
</dbReference>
<keyword evidence="4" id="KW-0808">Transferase</keyword>
<dbReference type="GeneID" id="20222100"/>
<dbReference type="PANTHER" id="PTHR10920:SF12">
    <property type="entry name" value="TRNA (CYTIDINE(32)_GUANOSINE(34)-2'-O)-METHYLTRANSFERASE-RELATED"/>
    <property type="match status" value="1"/>
</dbReference>
<dbReference type="PIRSF" id="PIRSF005461">
    <property type="entry name" value="23S_rRNA_mtase"/>
    <property type="match status" value="1"/>
</dbReference>
<evidence type="ECO:0000256" key="4">
    <source>
        <dbReference type="ARBA" id="ARBA00022679"/>
    </source>
</evidence>
<dbReference type="AlphaFoldDB" id="F0YE84"/>
<feature type="non-terminal residue" evidence="8">
    <location>
        <position position="180"/>
    </location>
</feature>
<evidence type="ECO:0000256" key="1">
    <source>
        <dbReference type="ARBA" id="ARBA00022490"/>
    </source>
</evidence>
<organism evidence="9">
    <name type="scientific">Aureococcus anophagefferens</name>
    <name type="common">Harmful bloom alga</name>
    <dbReference type="NCBI Taxonomy" id="44056"/>
    <lineage>
        <taxon>Eukaryota</taxon>
        <taxon>Sar</taxon>
        <taxon>Stramenopiles</taxon>
        <taxon>Ochrophyta</taxon>
        <taxon>Pelagophyceae</taxon>
        <taxon>Pelagomonadales</taxon>
        <taxon>Pelagomonadaceae</taxon>
        <taxon>Aureococcus</taxon>
    </lineage>
</organism>
<dbReference type="SUPFAM" id="SSF53335">
    <property type="entry name" value="S-adenosyl-L-methionine-dependent methyltransferases"/>
    <property type="match status" value="1"/>
</dbReference>
<dbReference type="InterPro" id="IPR029063">
    <property type="entry name" value="SAM-dependent_MTases_sf"/>
</dbReference>
<keyword evidence="5 6" id="KW-0949">S-adenosyl-L-methionine</keyword>
<dbReference type="GO" id="GO:0002181">
    <property type="term" value="P:cytoplasmic translation"/>
    <property type="evidence" value="ECO:0007669"/>
    <property type="project" value="TreeGrafter"/>
</dbReference>
<dbReference type="InterPro" id="IPR015507">
    <property type="entry name" value="rRNA-MeTfrase_E"/>
</dbReference>
<accession>F0YE84</accession>
<dbReference type="FunCoup" id="F0YE84">
    <property type="interactions" value="550"/>
</dbReference>
<proteinExistence type="inferred from homology"/>
<evidence type="ECO:0000256" key="6">
    <source>
        <dbReference type="PIRSR" id="PIRSR005461-1"/>
    </source>
</evidence>
<dbReference type="OMA" id="LDAWFRF"/>
<name>F0YE84_AURAN</name>
<keyword evidence="1" id="KW-0963">Cytoplasm</keyword>
<keyword evidence="2" id="KW-0698">rRNA processing</keyword>
<keyword evidence="3" id="KW-0489">Methyltransferase</keyword>
<dbReference type="KEGG" id="aaf:AURANDRAFT_5019"/>
<feature type="non-terminal residue" evidence="8">
    <location>
        <position position="1"/>
    </location>
</feature>
<keyword evidence="9" id="KW-1185">Reference proteome</keyword>
<sequence>YRKAKEEKFRARSAYKLMDVDDEFHLLANAARVVDLCAAPGSWCQVLRRRCPAGAAVVAVDLQPMAPLDGVVVLRGDITTPETAAAVVAAAGGPADVVVCDGAPEVTGVHDVDEFAHASLMAAAAALAARLLRPGGAFVAKLFRCTDAALVEAQLRCLFVDVDVRKPASSRDRSVEAFVV</sequence>
<dbReference type="InterPro" id="IPR050082">
    <property type="entry name" value="RNA_methyltr_RlmE"/>
</dbReference>
<evidence type="ECO:0000256" key="2">
    <source>
        <dbReference type="ARBA" id="ARBA00022552"/>
    </source>
</evidence>
<dbReference type="GO" id="GO:0008175">
    <property type="term" value="F:tRNA methyltransferase activity"/>
    <property type="evidence" value="ECO:0007669"/>
    <property type="project" value="TreeGrafter"/>
</dbReference>
<dbReference type="EMBL" id="GL833134">
    <property type="protein sequence ID" value="EGB06510.1"/>
    <property type="molecule type" value="Genomic_DNA"/>
</dbReference>
<evidence type="ECO:0000259" key="7">
    <source>
        <dbReference type="Pfam" id="PF01728"/>
    </source>
</evidence>
<dbReference type="InParanoid" id="F0YE84"/>
<dbReference type="OrthoDB" id="289250at2759"/>
<evidence type="ECO:0000313" key="9">
    <source>
        <dbReference type="Proteomes" id="UP000002729"/>
    </source>
</evidence>
<dbReference type="RefSeq" id="XP_009038648.1">
    <property type="nucleotide sequence ID" value="XM_009040400.1"/>
</dbReference>
<evidence type="ECO:0000256" key="3">
    <source>
        <dbReference type="ARBA" id="ARBA00022603"/>
    </source>
</evidence>
<evidence type="ECO:0000313" key="8">
    <source>
        <dbReference type="EMBL" id="EGB06510.1"/>
    </source>
</evidence>
<dbReference type="FunFam" id="3.40.50.150:FF:000220">
    <property type="entry name" value="CAMK protein kinase"/>
    <property type="match status" value="1"/>
</dbReference>
<reference evidence="8 9" key="1">
    <citation type="journal article" date="2011" name="Proc. Natl. Acad. Sci. U.S.A.">
        <title>Niche of harmful alga Aureococcus anophagefferens revealed through ecogenomics.</title>
        <authorList>
            <person name="Gobler C.J."/>
            <person name="Berry D.L."/>
            <person name="Dyhrman S.T."/>
            <person name="Wilhelm S.W."/>
            <person name="Salamov A."/>
            <person name="Lobanov A.V."/>
            <person name="Zhang Y."/>
            <person name="Collier J.L."/>
            <person name="Wurch L.L."/>
            <person name="Kustka A.B."/>
            <person name="Dill B.D."/>
            <person name="Shah M."/>
            <person name="VerBerkmoes N.C."/>
            <person name="Kuo A."/>
            <person name="Terry A."/>
            <person name="Pangilinan J."/>
            <person name="Lindquist E.A."/>
            <person name="Lucas S."/>
            <person name="Paulsen I.T."/>
            <person name="Hattenrath-Lehmann T.K."/>
            <person name="Talmage S.C."/>
            <person name="Walker E.A."/>
            <person name="Koch F."/>
            <person name="Burson A.M."/>
            <person name="Marcoval M.A."/>
            <person name="Tang Y.Z."/>
            <person name="Lecleir G.R."/>
            <person name="Coyne K.J."/>
            <person name="Berg G.M."/>
            <person name="Bertrand E.M."/>
            <person name="Saito M.A."/>
            <person name="Gladyshev V.N."/>
            <person name="Grigoriev I.V."/>
        </authorList>
    </citation>
    <scope>NUCLEOTIDE SEQUENCE [LARGE SCALE GENOMIC DNA]</scope>
    <source>
        <strain evidence="9">CCMP 1984</strain>
    </source>
</reference>
<dbReference type="GO" id="GO:0006364">
    <property type="term" value="P:rRNA processing"/>
    <property type="evidence" value="ECO:0007669"/>
    <property type="project" value="UniProtKB-KW"/>
</dbReference>
<dbReference type="HAMAP" id="MF_01547">
    <property type="entry name" value="RNA_methyltr_E"/>
    <property type="match status" value="1"/>
</dbReference>
<evidence type="ECO:0000256" key="5">
    <source>
        <dbReference type="ARBA" id="ARBA00022691"/>
    </source>
</evidence>
<feature type="active site" description="Proton acceptor" evidence="6">
    <location>
        <position position="141"/>
    </location>
</feature>
<dbReference type="Gene3D" id="3.40.50.150">
    <property type="entry name" value="Vaccinia Virus protein VP39"/>
    <property type="match status" value="1"/>
</dbReference>
<gene>
    <name evidence="8" type="primary">RMT1</name>
    <name evidence="8" type="ORF">AURANDRAFT_5019</name>
</gene>
<dbReference type="GO" id="GO:0030488">
    <property type="term" value="P:tRNA methylation"/>
    <property type="evidence" value="ECO:0007669"/>
    <property type="project" value="TreeGrafter"/>
</dbReference>
<dbReference type="PANTHER" id="PTHR10920">
    <property type="entry name" value="RIBOSOMAL RNA METHYLTRANSFERASE"/>
    <property type="match status" value="1"/>
</dbReference>
<dbReference type="GO" id="GO:0005737">
    <property type="term" value="C:cytoplasm"/>
    <property type="evidence" value="ECO:0007669"/>
    <property type="project" value="TreeGrafter"/>
</dbReference>